<reference evidence="2 3" key="1">
    <citation type="submission" date="2011-09" db="EMBL/GenBank/DDBJ databases">
        <title>The draft genome of Treponema saccharophilum DSM 2985.</title>
        <authorList>
            <consortium name="US DOE Joint Genome Institute (JGI-PGF)"/>
            <person name="Lucas S."/>
            <person name="Copeland A."/>
            <person name="Lapidus A."/>
            <person name="Glavina del Rio T."/>
            <person name="Dalin E."/>
            <person name="Tice H."/>
            <person name="Bruce D."/>
            <person name="Goodwin L."/>
            <person name="Pitluck S."/>
            <person name="Peters L."/>
            <person name="Kyrpides N."/>
            <person name="Mavromatis K."/>
            <person name="Ivanova N."/>
            <person name="Markowitz V."/>
            <person name="Cheng J.-F."/>
            <person name="Hugenholtz P."/>
            <person name="Woyke T."/>
            <person name="Wu D."/>
            <person name="Gronow S."/>
            <person name="Wellnitz S."/>
            <person name="Brambilla E."/>
            <person name="Klenk H.-P."/>
            <person name="Eisen J.A."/>
        </authorList>
    </citation>
    <scope>NUCLEOTIDE SEQUENCE [LARGE SCALE GENOMIC DNA]</scope>
    <source>
        <strain evidence="2 3">DSM 2985</strain>
    </source>
</reference>
<feature type="transmembrane region" description="Helical" evidence="1">
    <location>
        <begin position="7"/>
        <end position="27"/>
    </location>
</feature>
<dbReference type="EMBL" id="AGRW01000046">
    <property type="protein sequence ID" value="EIC01842.1"/>
    <property type="molecule type" value="Genomic_DNA"/>
</dbReference>
<keyword evidence="1" id="KW-0472">Membrane</keyword>
<dbReference type="RefSeq" id="WP_002704332.1">
    <property type="nucleotide sequence ID" value="NZ_AGRW01000046.1"/>
</dbReference>
<evidence type="ECO:0000256" key="1">
    <source>
        <dbReference type="SAM" id="Phobius"/>
    </source>
</evidence>
<dbReference type="SUPFAM" id="SSF53850">
    <property type="entry name" value="Periplasmic binding protein-like II"/>
    <property type="match status" value="1"/>
</dbReference>
<keyword evidence="3" id="KW-1185">Reference proteome</keyword>
<evidence type="ECO:0000313" key="2">
    <source>
        <dbReference type="EMBL" id="EIC01842.1"/>
    </source>
</evidence>
<dbReference type="PATRIC" id="fig|907348.3.peg.1513"/>
<dbReference type="Gene3D" id="3.40.190.10">
    <property type="entry name" value="Periplasmic binding protein-like II"/>
    <property type="match status" value="1"/>
</dbReference>
<dbReference type="eggNOG" id="ENOG5031CIS">
    <property type="taxonomic scope" value="Bacteria"/>
</dbReference>
<keyword evidence="1" id="KW-1133">Transmembrane helix</keyword>
<dbReference type="Proteomes" id="UP000003571">
    <property type="component" value="Unassembled WGS sequence"/>
</dbReference>
<gene>
    <name evidence="2" type="ORF">TresaDRAFT_1984</name>
</gene>
<comment type="caution">
    <text evidence="2">The sequence shown here is derived from an EMBL/GenBank/DDBJ whole genome shotgun (WGS) entry which is preliminary data.</text>
</comment>
<dbReference type="AlphaFoldDB" id="H7EKT4"/>
<name>H7EKT4_9SPIR</name>
<dbReference type="STRING" id="907348.TresaDRAFT_1984"/>
<evidence type="ECO:0000313" key="3">
    <source>
        <dbReference type="Proteomes" id="UP000003571"/>
    </source>
</evidence>
<dbReference type="OrthoDB" id="358896at2"/>
<protein>
    <submittedName>
        <fullName evidence="2">Uncharacterized protein</fullName>
    </submittedName>
</protein>
<accession>H7EKT4</accession>
<proteinExistence type="predicted"/>
<organism evidence="2 3">
    <name type="scientific">Treponema saccharophilum DSM 2985</name>
    <dbReference type="NCBI Taxonomy" id="907348"/>
    <lineage>
        <taxon>Bacteria</taxon>
        <taxon>Pseudomonadati</taxon>
        <taxon>Spirochaetota</taxon>
        <taxon>Spirochaetia</taxon>
        <taxon>Spirochaetales</taxon>
        <taxon>Treponemataceae</taxon>
        <taxon>Treponema</taxon>
    </lineage>
</organism>
<sequence>MKRKTQISIAVIMSLIAIAAVWTVMFINRQTNIIAFHNLSERDEAEIRKILQESLDGKKNKYEFMSFDGDELLSSQMNFIKKPALLITSSGTSELFAAEKAEDGGIITADIFDGMTSSMRESTVFGGESGKSVVSVPMLVNFFGIEIDYTDFRNSGMEKIETWEDIVEFARRQKARGTEYPVAFAGKDPSTVLDLMGALTEALSRNGTADYEKAKSLLRVRSEEKFNAARIAQKLCDADDAPFYDAVKFLKSLKNDNLIPPNVFSLTKNDINAFIQARIVKVAFMSLDDHRATNQKSIARFSTIYFPSRTSPADRRFTANVIKAIPMANRSDVKEIISALVSTETQEKMSRQTGLAPVLARCRTPDKQASETRRWVAATNAPLPGLSKDCALTNAEQKQVVEEIAAKILYEK</sequence>
<keyword evidence="1" id="KW-0812">Transmembrane</keyword>